<comment type="caution">
    <text evidence="8">The sequence shown here is derived from an EMBL/GenBank/DDBJ whole genome shotgun (WGS) entry which is preliminary data.</text>
</comment>
<dbReference type="GO" id="GO:0071004">
    <property type="term" value="C:U2-type prespliceosome"/>
    <property type="evidence" value="ECO:0007669"/>
    <property type="project" value="TreeGrafter"/>
</dbReference>
<dbReference type="Gramene" id="Psat04G0240300-T1">
    <property type="protein sequence ID" value="KAI5417771.1"/>
    <property type="gene ID" value="KIW84_042403"/>
</dbReference>
<gene>
    <name evidence="7" type="ORF">KIW84_032100</name>
    <name evidence="8" type="ORF">KIW84_032101</name>
    <name evidence="5" type="ORF">KIW84_042402</name>
    <name evidence="6" type="ORF">KIW84_042403</name>
</gene>
<dbReference type="InterPro" id="IPR044641">
    <property type="entry name" value="Lsm7/SmG-like"/>
</dbReference>
<dbReference type="GO" id="GO:0005686">
    <property type="term" value="C:U2 snRNP"/>
    <property type="evidence" value="ECO:0007669"/>
    <property type="project" value="TreeGrafter"/>
</dbReference>
<dbReference type="InterPro" id="IPR001163">
    <property type="entry name" value="Sm_dom_euk/arc"/>
</dbReference>
<comment type="similarity">
    <text evidence="1">Belongs to the snRNP Sm proteins family.</text>
</comment>
<dbReference type="Pfam" id="PF01423">
    <property type="entry name" value="LSM"/>
    <property type="match status" value="1"/>
</dbReference>
<dbReference type="SUPFAM" id="SSF50182">
    <property type="entry name" value="Sm-like ribonucleoproteins"/>
    <property type="match status" value="1"/>
</dbReference>
<dbReference type="Gene3D" id="2.30.30.100">
    <property type="match status" value="1"/>
</dbReference>
<dbReference type="EMBL" id="JAMSHJ010000003">
    <property type="protein sequence ID" value="KAI5426536.1"/>
    <property type="molecule type" value="Genomic_DNA"/>
</dbReference>
<dbReference type="Proteomes" id="UP001058974">
    <property type="component" value="Chromosome 3"/>
</dbReference>
<dbReference type="GO" id="GO:0097526">
    <property type="term" value="C:spliceosomal tri-snRNP complex"/>
    <property type="evidence" value="ECO:0007669"/>
    <property type="project" value="TreeGrafter"/>
</dbReference>
<dbReference type="EMBL" id="JAMSHJ010000004">
    <property type="protein sequence ID" value="KAI5417770.1"/>
    <property type="molecule type" value="Genomic_DNA"/>
</dbReference>
<evidence type="ECO:0000313" key="9">
    <source>
        <dbReference type="Proteomes" id="UP001058974"/>
    </source>
</evidence>
<dbReference type="GO" id="GO:0005682">
    <property type="term" value="C:U5 snRNP"/>
    <property type="evidence" value="ECO:0007669"/>
    <property type="project" value="TreeGrafter"/>
</dbReference>
<dbReference type="GO" id="GO:0005689">
    <property type="term" value="C:U12-type spliceosomal complex"/>
    <property type="evidence" value="ECO:0007669"/>
    <property type="project" value="TreeGrafter"/>
</dbReference>
<sequence>MVEACDVAGCYCKLFGCLVEATVVVIYIDDDGTALPQEVSLTARVLHPPFRLLDKHRKYLGLTVNHEHNLHAKLPSHVSYPAVTAARNTDITSSLRCSALSRKGLSFGTEMLQVWITGHVSFDQGFKQCSTCVLQVWYEQRAGFQVMSFCVFDQFMNLVVDNTVEVNGNEKTDIGMVVIRGKSVVTIEALEPVNRSI</sequence>
<dbReference type="InterPro" id="IPR010920">
    <property type="entry name" value="LSM_dom_sf"/>
</dbReference>
<evidence type="ECO:0000313" key="8">
    <source>
        <dbReference type="EMBL" id="KAI5426536.1"/>
    </source>
</evidence>
<accession>A0A9D4XSE9</accession>
<keyword evidence="2" id="KW-0687">Ribonucleoprotein</keyword>
<dbReference type="Gramene" id="Psat03G0210100-T1">
    <property type="protein sequence ID" value="KAI5426536.1"/>
    <property type="gene ID" value="KIW84_032101"/>
</dbReference>
<reference evidence="8 9" key="1">
    <citation type="journal article" date="2022" name="Nat. Genet.">
        <title>Improved pea reference genome and pan-genome highlight genomic features and evolutionary characteristics.</title>
        <authorList>
            <person name="Yang T."/>
            <person name="Liu R."/>
            <person name="Luo Y."/>
            <person name="Hu S."/>
            <person name="Wang D."/>
            <person name="Wang C."/>
            <person name="Pandey M.K."/>
            <person name="Ge S."/>
            <person name="Xu Q."/>
            <person name="Li N."/>
            <person name="Li G."/>
            <person name="Huang Y."/>
            <person name="Saxena R.K."/>
            <person name="Ji Y."/>
            <person name="Li M."/>
            <person name="Yan X."/>
            <person name="He Y."/>
            <person name="Liu Y."/>
            <person name="Wang X."/>
            <person name="Xiang C."/>
            <person name="Varshney R.K."/>
            <person name="Ding H."/>
            <person name="Gao S."/>
            <person name="Zong X."/>
        </authorList>
    </citation>
    <scope>NUCLEOTIDE SEQUENCE [LARGE SCALE GENOMIC DNA]</scope>
    <source>
        <strain evidence="8 9">cv. Zhongwan 6</strain>
    </source>
</reference>
<dbReference type="PANTHER" id="PTHR10553">
    <property type="entry name" value="SMALL NUCLEAR RIBONUCLEOPROTEIN"/>
    <property type="match status" value="1"/>
</dbReference>
<evidence type="ECO:0000313" key="7">
    <source>
        <dbReference type="EMBL" id="KAI5426535.1"/>
    </source>
</evidence>
<dbReference type="EMBL" id="JAMSHJ010000004">
    <property type="protein sequence ID" value="KAI5417771.1"/>
    <property type="molecule type" value="Genomic_DNA"/>
</dbReference>
<dbReference type="Gramene" id="Psat04G0240200-T1">
    <property type="protein sequence ID" value="KAI5417770.1"/>
    <property type="gene ID" value="KIW84_042402"/>
</dbReference>
<dbReference type="GO" id="GO:0071011">
    <property type="term" value="C:precatalytic spliceosome"/>
    <property type="evidence" value="ECO:0007669"/>
    <property type="project" value="TreeGrafter"/>
</dbReference>
<evidence type="ECO:0000256" key="1">
    <source>
        <dbReference type="ARBA" id="ARBA00006850"/>
    </source>
</evidence>
<dbReference type="GO" id="GO:0005687">
    <property type="term" value="C:U4 snRNP"/>
    <property type="evidence" value="ECO:0007669"/>
    <property type="project" value="TreeGrafter"/>
</dbReference>
<dbReference type="EMBL" id="JAMSHJ010000003">
    <property type="protein sequence ID" value="KAI5426535.1"/>
    <property type="molecule type" value="Genomic_DNA"/>
</dbReference>
<evidence type="ECO:0000259" key="4">
    <source>
        <dbReference type="Pfam" id="PF01423"/>
    </source>
</evidence>
<keyword evidence="9" id="KW-1185">Reference proteome</keyword>
<dbReference type="Proteomes" id="UP001058974">
    <property type="component" value="Chromosome 4"/>
</dbReference>
<dbReference type="GO" id="GO:0043186">
    <property type="term" value="C:P granule"/>
    <property type="evidence" value="ECO:0007669"/>
    <property type="project" value="TreeGrafter"/>
</dbReference>
<dbReference type="GO" id="GO:0000398">
    <property type="term" value="P:mRNA splicing, via spliceosome"/>
    <property type="evidence" value="ECO:0007669"/>
    <property type="project" value="TreeGrafter"/>
</dbReference>
<protein>
    <recommendedName>
        <fullName evidence="3">Sm protein G</fullName>
    </recommendedName>
</protein>
<organism evidence="8 9">
    <name type="scientific">Pisum sativum</name>
    <name type="common">Garden pea</name>
    <name type="synonym">Lathyrus oleraceus</name>
    <dbReference type="NCBI Taxonomy" id="3888"/>
    <lineage>
        <taxon>Eukaryota</taxon>
        <taxon>Viridiplantae</taxon>
        <taxon>Streptophyta</taxon>
        <taxon>Embryophyta</taxon>
        <taxon>Tracheophyta</taxon>
        <taxon>Spermatophyta</taxon>
        <taxon>Magnoliopsida</taxon>
        <taxon>eudicotyledons</taxon>
        <taxon>Gunneridae</taxon>
        <taxon>Pentapetalae</taxon>
        <taxon>rosids</taxon>
        <taxon>fabids</taxon>
        <taxon>Fabales</taxon>
        <taxon>Fabaceae</taxon>
        <taxon>Papilionoideae</taxon>
        <taxon>50 kb inversion clade</taxon>
        <taxon>NPAAA clade</taxon>
        <taxon>Hologalegina</taxon>
        <taxon>IRL clade</taxon>
        <taxon>Fabeae</taxon>
        <taxon>Lathyrus</taxon>
    </lineage>
</organism>
<dbReference type="PANTHER" id="PTHR10553:SF2">
    <property type="entry name" value="SMALL NUCLEAR RIBONUCLEOPROTEIN G"/>
    <property type="match status" value="1"/>
</dbReference>
<dbReference type="Gramene" id="Psat03G0210000-T1">
    <property type="protein sequence ID" value="KAI5426535.1"/>
    <property type="gene ID" value="KIW84_032100"/>
</dbReference>
<name>A0A9D4XSE9_PEA</name>
<dbReference type="GO" id="GO:0003723">
    <property type="term" value="F:RNA binding"/>
    <property type="evidence" value="ECO:0007669"/>
    <property type="project" value="TreeGrafter"/>
</dbReference>
<dbReference type="AlphaFoldDB" id="A0A9D4XSE9"/>
<dbReference type="GO" id="GO:0005685">
    <property type="term" value="C:U1 snRNP"/>
    <property type="evidence" value="ECO:0007669"/>
    <property type="project" value="TreeGrafter"/>
</dbReference>
<feature type="domain" description="Sm" evidence="4">
    <location>
        <begin position="152"/>
        <end position="188"/>
    </location>
</feature>
<evidence type="ECO:0000313" key="6">
    <source>
        <dbReference type="EMBL" id="KAI5417771.1"/>
    </source>
</evidence>
<proteinExistence type="inferred from homology"/>
<evidence type="ECO:0000313" key="5">
    <source>
        <dbReference type="EMBL" id="KAI5417770.1"/>
    </source>
</evidence>
<evidence type="ECO:0000256" key="2">
    <source>
        <dbReference type="ARBA" id="ARBA00023274"/>
    </source>
</evidence>
<dbReference type="GO" id="GO:0071013">
    <property type="term" value="C:catalytic step 2 spliceosome"/>
    <property type="evidence" value="ECO:0007669"/>
    <property type="project" value="TreeGrafter"/>
</dbReference>
<dbReference type="GO" id="GO:0034719">
    <property type="term" value="C:SMN-Sm protein complex"/>
    <property type="evidence" value="ECO:0007669"/>
    <property type="project" value="TreeGrafter"/>
</dbReference>
<evidence type="ECO:0000256" key="3">
    <source>
        <dbReference type="ARBA" id="ARBA00041356"/>
    </source>
</evidence>